<dbReference type="Gene3D" id="1.10.260.40">
    <property type="entry name" value="lambda repressor-like DNA-binding domains"/>
    <property type="match status" value="1"/>
</dbReference>
<dbReference type="PANTHER" id="PTHR46558:SF4">
    <property type="entry name" value="DNA-BIDING PHAGE PROTEIN"/>
    <property type="match status" value="1"/>
</dbReference>
<dbReference type="AlphaFoldDB" id="A0A504J947"/>
<dbReference type="PROSITE" id="PS50943">
    <property type="entry name" value="HTH_CROC1"/>
    <property type="match status" value="1"/>
</dbReference>
<keyword evidence="1" id="KW-0238">DNA-binding</keyword>
<sequence length="158" mass="18013">MFKQIGENIKILRGKRNISQTDLGEKLNVSRQQVANYEKGDTTIPLNSVMQIADIFGLSIDTLVKSRLAELSDSKLTDLLNNNLEHQNHLGHLGINKENSSIGKLHDYLDSIVKEKLEPVEDLLRKVLLKIELTDLKYDLSEEIKKANTFIEEKQRDS</sequence>
<dbReference type="InterPro" id="IPR001387">
    <property type="entry name" value="Cro/C1-type_HTH"/>
</dbReference>
<comment type="caution">
    <text evidence="3">The sequence shown here is derived from an EMBL/GenBank/DDBJ whole genome shotgun (WGS) entry which is preliminary data.</text>
</comment>
<dbReference type="CDD" id="cd00093">
    <property type="entry name" value="HTH_XRE"/>
    <property type="match status" value="1"/>
</dbReference>
<reference evidence="3 4" key="1">
    <citation type="submission" date="2019-06" db="EMBL/GenBank/DDBJ databases">
        <authorList>
            <person name="Meng X."/>
        </authorList>
    </citation>
    <scope>NUCLEOTIDE SEQUENCE [LARGE SCALE GENOMIC DNA]</scope>
    <source>
        <strain evidence="3 4">M625</strain>
    </source>
</reference>
<evidence type="ECO:0000259" key="2">
    <source>
        <dbReference type="PROSITE" id="PS50943"/>
    </source>
</evidence>
<dbReference type="Pfam" id="PF01381">
    <property type="entry name" value="HTH_3"/>
    <property type="match status" value="1"/>
</dbReference>
<dbReference type="SUPFAM" id="SSF47413">
    <property type="entry name" value="lambda repressor-like DNA-binding domains"/>
    <property type="match status" value="1"/>
</dbReference>
<gene>
    <name evidence="3" type="ORF">FHK87_07595</name>
</gene>
<accession>A0A504J947</accession>
<keyword evidence="4" id="KW-1185">Reference proteome</keyword>
<dbReference type="EMBL" id="VFWZ01000002">
    <property type="protein sequence ID" value="TPN87436.1"/>
    <property type="molecule type" value="Genomic_DNA"/>
</dbReference>
<dbReference type="InterPro" id="IPR010982">
    <property type="entry name" value="Lambda_DNA-bd_dom_sf"/>
</dbReference>
<proteinExistence type="predicted"/>
<evidence type="ECO:0000313" key="4">
    <source>
        <dbReference type="Proteomes" id="UP000315540"/>
    </source>
</evidence>
<protein>
    <submittedName>
        <fullName evidence="3">Helix-turn-helix transcriptional regulator</fullName>
    </submittedName>
</protein>
<dbReference type="GO" id="GO:0003677">
    <property type="term" value="F:DNA binding"/>
    <property type="evidence" value="ECO:0007669"/>
    <property type="project" value="UniProtKB-KW"/>
</dbReference>
<dbReference type="OrthoDB" id="7859381at2"/>
<dbReference type="PANTHER" id="PTHR46558">
    <property type="entry name" value="TRACRIPTIONAL REGULATORY PROTEIN-RELATED-RELATED"/>
    <property type="match status" value="1"/>
</dbReference>
<evidence type="ECO:0000313" key="3">
    <source>
        <dbReference type="EMBL" id="TPN87436.1"/>
    </source>
</evidence>
<dbReference type="Proteomes" id="UP000315540">
    <property type="component" value="Unassembled WGS sequence"/>
</dbReference>
<evidence type="ECO:0000256" key="1">
    <source>
        <dbReference type="ARBA" id="ARBA00023125"/>
    </source>
</evidence>
<dbReference type="RefSeq" id="WP_140592078.1">
    <property type="nucleotide sequence ID" value="NZ_VFWZ01000002.1"/>
</dbReference>
<name>A0A504J947_9FLAO</name>
<dbReference type="SMART" id="SM00530">
    <property type="entry name" value="HTH_XRE"/>
    <property type="match status" value="1"/>
</dbReference>
<feature type="domain" description="HTH cro/C1-type" evidence="2">
    <location>
        <begin position="9"/>
        <end position="63"/>
    </location>
</feature>
<organism evidence="3 4">
    <name type="scientific">Aquimarina algicola</name>
    <dbReference type="NCBI Taxonomy" id="2589995"/>
    <lineage>
        <taxon>Bacteria</taxon>
        <taxon>Pseudomonadati</taxon>
        <taxon>Bacteroidota</taxon>
        <taxon>Flavobacteriia</taxon>
        <taxon>Flavobacteriales</taxon>
        <taxon>Flavobacteriaceae</taxon>
        <taxon>Aquimarina</taxon>
    </lineage>
</organism>